<feature type="transmembrane region" description="Helical" evidence="9">
    <location>
        <begin position="94"/>
        <end position="113"/>
    </location>
</feature>
<feature type="transmembrane region" description="Helical" evidence="9">
    <location>
        <begin position="488"/>
        <end position="506"/>
    </location>
</feature>
<feature type="transmembrane region" description="Helical" evidence="9">
    <location>
        <begin position="408"/>
        <end position="428"/>
    </location>
</feature>
<dbReference type="AlphaFoldDB" id="A0A2K8KK65"/>
<dbReference type="InterPro" id="IPR003918">
    <property type="entry name" value="NADH_UbQ_OxRdtase"/>
</dbReference>
<feature type="domain" description="NADH:quinone oxidoreductase/Mrp antiporter transmembrane" evidence="10">
    <location>
        <begin position="140"/>
        <end position="409"/>
    </location>
</feature>
<dbReference type="PRINTS" id="PR01437">
    <property type="entry name" value="NUOXDRDTASE4"/>
</dbReference>
<accession>A0A2K8KK65</accession>
<keyword evidence="7 9" id="KW-0472">Membrane</keyword>
<feature type="transmembrane region" description="Helical" evidence="9">
    <location>
        <begin position="57"/>
        <end position="82"/>
    </location>
</feature>
<dbReference type="PANTHER" id="PTHR42682">
    <property type="entry name" value="HYDROGENASE-4 COMPONENT F"/>
    <property type="match status" value="1"/>
</dbReference>
<feature type="transmembrane region" description="Helical" evidence="9">
    <location>
        <begin position="25"/>
        <end position="45"/>
    </location>
</feature>
<feature type="transmembrane region" description="Helical" evidence="9">
    <location>
        <begin position="120"/>
        <end position="140"/>
    </location>
</feature>
<evidence type="ECO:0000256" key="1">
    <source>
        <dbReference type="ARBA" id="ARBA00002378"/>
    </source>
</evidence>
<sequence>MHPSARWNGPASLSPSSIRSNTMSLLPYIAALGLPLGLAVLLTWAQARSLVWRVMPFAPLSALALALLGDMPMTAQAEWLILGLHLGLDDTSRLFVIFTGLLWCAAGATARHWMRDDPRATSFGVMFLMAQLGNLGLLMAQDALSFYAFFALMSFASYGLVLHSRTPQALGAARLYIGFVVLGELALFAGLALAGAQAGSFLLTDLRQTALSDISVALLMIGFCVKLGIMPLHFWLPPAHGAAPVPASAVLSGAMIKAGLFGMITILPLGSAAYADHGTVLMAAGMVTIFAALLLGVQQANPKAVLGFSSVSQMGILALGLGAGLMVPQAWAAIVPVLIFLAAHHALAKGALFLGTGAFAAQTGRVTRLVVTLALLFPALVLAGLPASSGGLGKEALKTALGAASPVWLPWLTVALSLSGVATTLLMARYIAMIWHNPPKAPANLAPEAVLLPFLLVSAASLALPAVWGTLAQTVAAPIRLAPSGALWPVLCGVVLAAGVAVFAHAQRIGAGVFLSQLTAPFRAFGARADAIVAAKRRAARRLGHSIPKALGETADQWRLGQTAIAGLIVLTLAVELRTTLPAETAIFPEQQQHPMPLQDLTLTPDF</sequence>
<feature type="transmembrane region" description="Helical" evidence="9">
    <location>
        <begin position="248"/>
        <end position="267"/>
    </location>
</feature>
<dbReference type="InterPro" id="IPR001750">
    <property type="entry name" value="ND/Mrp_TM"/>
</dbReference>
<evidence type="ECO:0000256" key="3">
    <source>
        <dbReference type="ARBA" id="ARBA00022475"/>
    </source>
</evidence>
<keyword evidence="4 8" id="KW-0812">Transmembrane</keyword>
<keyword evidence="12" id="KW-1185">Reference proteome</keyword>
<evidence type="ECO:0000259" key="10">
    <source>
        <dbReference type="Pfam" id="PF00361"/>
    </source>
</evidence>
<keyword evidence="5 9" id="KW-1133">Transmembrane helix</keyword>
<feature type="transmembrane region" description="Helical" evidence="9">
    <location>
        <begin position="175"/>
        <end position="194"/>
    </location>
</feature>
<feature type="transmembrane region" description="Helical" evidence="9">
    <location>
        <begin position="279"/>
        <end position="297"/>
    </location>
</feature>
<evidence type="ECO:0000256" key="7">
    <source>
        <dbReference type="ARBA" id="ARBA00023136"/>
    </source>
</evidence>
<evidence type="ECO:0000256" key="5">
    <source>
        <dbReference type="ARBA" id="ARBA00022989"/>
    </source>
</evidence>
<dbReference type="InterPro" id="IPR052175">
    <property type="entry name" value="ComplexI-like_HydComp"/>
</dbReference>
<gene>
    <name evidence="11" type="ORF">BG454_17760</name>
</gene>
<feature type="transmembrane region" description="Helical" evidence="9">
    <location>
        <begin position="304"/>
        <end position="325"/>
    </location>
</feature>
<dbReference type="KEGG" id="rbg:BG454_17760"/>
<dbReference type="GO" id="GO:0005886">
    <property type="term" value="C:plasma membrane"/>
    <property type="evidence" value="ECO:0007669"/>
    <property type="project" value="UniProtKB-SubCell"/>
</dbReference>
<organism evidence="11 12">
    <name type="scientific">Roseinatronobacter bogoriensis subsp. barguzinensis</name>
    <dbReference type="NCBI Taxonomy" id="441209"/>
    <lineage>
        <taxon>Bacteria</taxon>
        <taxon>Pseudomonadati</taxon>
        <taxon>Pseudomonadota</taxon>
        <taxon>Alphaproteobacteria</taxon>
        <taxon>Rhodobacterales</taxon>
        <taxon>Paracoccaceae</taxon>
        <taxon>Roseinatronobacter</taxon>
    </lineage>
</organism>
<reference evidence="11 12" key="1">
    <citation type="submission" date="2017-11" db="EMBL/GenBank/DDBJ databases">
        <title>Revised Sequence and Annotation of the Rhodobaca barguzinensis strain alga05 Genome.</title>
        <authorList>
            <person name="Kopejtka K."/>
            <person name="Tomasch J.M."/>
            <person name="Bunk B."/>
            <person name="Koblizek M."/>
        </authorList>
    </citation>
    <scope>NUCLEOTIDE SEQUENCE [LARGE SCALE GENOMIC DNA]</scope>
    <source>
        <strain evidence="12">alga05</strain>
    </source>
</reference>
<evidence type="ECO:0000256" key="6">
    <source>
        <dbReference type="ARBA" id="ARBA00023002"/>
    </source>
</evidence>
<dbReference type="STRING" id="441209.GCA_001870665_03468"/>
<comment type="subcellular location">
    <subcellularLocation>
        <location evidence="2">Cell membrane</location>
        <topology evidence="2">Multi-pass membrane protein</topology>
    </subcellularLocation>
    <subcellularLocation>
        <location evidence="8">Membrane</location>
        <topology evidence="8">Multi-pass membrane protein</topology>
    </subcellularLocation>
</comment>
<dbReference type="PANTHER" id="PTHR42682:SF4">
    <property type="entry name" value="NADH-UBIQUINONE_PLASTOQUINONE"/>
    <property type="match status" value="1"/>
</dbReference>
<proteinExistence type="predicted"/>
<keyword evidence="3" id="KW-1003">Cell membrane</keyword>
<protein>
    <recommendedName>
        <fullName evidence="10">NADH:quinone oxidoreductase/Mrp antiporter transmembrane domain-containing protein</fullName>
    </recommendedName>
</protein>
<feature type="transmembrane region" description="Helical" evidence="9">
    <location>
        <begin position="449"/>
        <end position="468"/>
    </location>
</feature>
<feature type="transmembrane region" description="Helical" evidence="9">
    <location>
        <begin position="214"/>
        <end position="236"/>
    </location>
</feature>
<evidence type="ECO:0000256" key="4">
    <source>
        <dbReference type="ARBA" id="ARBA00022692"/>
    </source>
</evidence>
<keyword evidence="6" id="KW-0560">Oxidoreductase</keyword>
<dbReference type="Pfam" id="PF00361">
    <property type="entry name" value="Proton_antipo_M"/>
    <property type="match status" value="1"/>
</dbReference>
<dbReference type="GO" id="GO:0042773">
    <property type="term" value="P:ATP synthesis coupled electron transport"/>
    <property type="evidence" value="ECO:0007669"/>
    <property type="project" value="InterPro"/>
</dbReference>
<evidence type="ECO:0000256" key="9">
    <source>
        <dbReference type="SAM" id="Phobius"/>
    </source>
</evidence>
<evidence type="ECO:0000313" key="11">
    <source>
        <dbReference type="EMBL" id="ATX67428.1"/>
    </source>
</evidence>
<evidence type="ECO:0000256" key="8">
    <source>
        <dbReference type="RuleBase" id="RU000320"/>
    </source>
</evidence>
<feature type="transmembrane region" description="Helical" evidence="9">
    <location>
        <begin position="331"/>
        <end position="354"/>
    </location>
</feature>
<evidence type="ECO:0000313" key="12">
    <source>
        <dbReference type="Proteomes" id="UP000228948"/>
    </source>
</evidence>
<feature type="transmembrane region" description="Helical" evidence="9">
    <location>
        <begin position="146"/>
        <end position="163"/>
    </location>
</feature>
<feature type="transmembrane region" description="Helical" evidence="9">
    <location>
        <begin position="366"/>
        <end position="388"/>
    </location>
</feature>
<comment type="function">
    <text evidence="1">NDH-1 shuttles electrons from NADH, via FMN and iron-sulfur (Fe-S) centers, to quinones in the respiratory chain. The immediate electron acceptor for the enzyme in this species is believed to be ubiquinone. Couples the redox reaction to proton translocation (for every two electrons transferred, four hydrogen ions are translocated across the cytoplasmic membrane), and thus conserves the redox energy in a proton gradient.</text>
</comment>
<name>A0A2K8KK65_9RHOB</name>
<dbReference type="GO" id="GO:0008137">
    <property type="term" value="F:NADH dehydrogenase (ubiquinone) activity"/>
    <property type="evidence" value="ECO:0007669"/>
    <property type="project" value="InterPro"/>
</dbReference>
<dbReference type="Proteomes" id="UP000228948">
    <property type="component" value="Chromosome"/>
</dbReference>
<evidence type="ECO:0000256" key="2">
    <source>
        <dbReference type="ARBA" id="ARBA00004651"/>
    </source>
</evidence>
<dbReference type="GO" id="GO:0016491">
    <property type="term" value="F:oxidoreductase activity"/>
    <property type="evidence" value="ECO:0007669"/>
    <property type="project" value="UniProtKB-KW"/>
</dbReference>
<dbReference type="EMBL" id="CP024899">
    <property type="protein sequence ID" value="ATX67428.1"/>
    <property type="molecule type" value="Genomic_DNA"/>
</dbReference>